<feature type="compositionally biased region" description="Low complexity" evidence="1">
    <location>
        <begin position="269"/>
        <end position="279"/>
    </location>
</feature>
<dbReference type="Proteomes" id="UP000581769">
    <property type="component" value="Unassembled WGS sequence"/>
</dbReference>
<comment type="caution">
    <text evidence="3">The sequence shown here is derived from an EMBL/GenBank/DDBJ whole genome shotgun (WGS) entry which is preliminary data.</text>
</comment>
<feature type="domain" description="Outer membrane channel protein CpnT-like N-terminal" evidence="2">
    <location>
        <begin position="86"/>
        <end position="205"/>
    </location>
</feature>
<feature type="compositionally biased region" description="Basic and acidic residues" evidence="1">
    <location>
        <begin position="255"/>
        <end position="266"/>
    </location>
</feature>
<evidence type="ECO:0000256" key="1">
    <source>
        <dbReference type="SAM" id="MobiDB-lite"/>
    </source>
</evidence>
<evidence type="ECO:0000313" key="3">
    <source>
        <dbReference type="EMBL" id="MBB4686986.1"/>
    </source>
</evidence>
<feature type="compositionally biased region" description="Basic and acidic residues" evidence="1">
    <location>
        <begin position="296"/>
        <end position="318"/>
    </location>
</feature>
<dbReference type="InterPro" id="IPR038332">
    <property type="entry name" value="PPE_sf"/>
</dbReference>
<gene>
    <name evidence="3" type="ORF">BJY18_004471</name>
</gene>
<feature type="region of interest" description="Disordered" evidence="1">
    <location>
        <begin position="251"/>
        <end position="397"/>
    </location>
</feature>
<accession>A0A840IWL1</accession>
<reference evidence="3 4" key="1">
    <citation type="submission" date="2020-08" db="EMBL/GenBank/DDBJ databases">
        <title>Sequencing the genomes of 1000 actinobacteria strains.</title>
        <authorList>
            <person name="Klenk H.-P."/>
        </authorList>
    </citation>
    <scope>NUCLEOTIDE SEQUENCE [LARGE SCALE GENOMIC DNA]</scope>
    <source>
        <strain evidence="3 4">DSM 45859</strain>
    </source>
</reference>
<sequence length="568" mass="58257">MSNPLVAAPVSSTTAVSGVPLLEDAQDVKSSIESGDWASAALGVAGTAMDALEVISDPFGAIISAGVGWLMEHVGPLKQALDALAGNPDKITSYSQTWQNVSQELSSVGQELLDQVKADLQSWQGDAADAYRQRAEDVSTLVAAAGEASGGAANGVQTAGEVVAAVRSLVRDTIAEVVAHLVSWALQVVFTCGIGLAWVVPQVAAKVATTATKISGLVQKLVKALKTLGTLLRKAHGVFDEVGAALKKIKAGKAGKADAPHIDKPPKTPGGQRPRSGPGDSPGSGHGDDSTTSSRSLDDDLRNPEQEWKDKYDGDGRTHTSPGAPGQNPHGGGTISQHTHDHVNLGNLKPARPNPNPRRARPATFSGGHVATGDLPPGTAPTATLGNGINGGTPVFGPPKQNGVYNIHAPQTLDGSGNPVTKLTGAGRPGQSTMFPPGTHTGLTQNVAGQAWNGGHPSGGFTPTGNQTTAHGHPGSYTWQGQGQIPYTPIYDKPGGVPGPDHGAPPPAGENPYAGQRIDVNGFANPQYQPGDPIPSAGAQPGYFDPHDPTQNPAPDKLDVNPATYFPQ</sequence>
<evidence type="ECO:0000313" key="4">
    <source>
        <dbReference type="Proteomes" id="UP000581769"/>
    </source>
</evidence>
<protein>
    <submittedName>
        <fullName evidence="3">Uncharacterized protein YukE</fullName>
    </submittedName>
</protein>
<keyword evidence="4" id="KW-1185">Reference proteome</keyword>
<organism evidence="3 4">
    <name type="scientific">Amycolatopsis jiangsuensis</name>
    <dbReference type="NCBI Taxonomy" id="1181879"/>
    <lineage>
        <taxon>Bacteria</taxon>
        <taxon>Bacillati</taxon>
        <taxon>Actinomycetota</taxon>
        <taxon>Actinomycetes</taxon>
        <taxon>Pseudonocardiales</taxon>
        <taxon>Pseudonocardiaceae</taxon>
        <taxon>Amycolatopsis</taxon>
    </lineage>
</organism>
<dbReference type="AlphaFoldDB" id="A0A840IWL1"/>
<dbReference type="SUPFAM" id="SSF140453">
    <property type="entry name" value="EsxAB dimer-like"/>
    <property type="match status" value="1"/>
</dbReference>
<dbReference type="InterPro" id="IPR036689">
    <property type="entry name" value="ESAT-6-like_sf"/>
</dbReference>
<dbReference type="InterPro" id="IPR057746">
    <property type="entry name" value="CpnT-like_N"/>
</dbReference>
<dbReference type="Gene3D" id="1.20.1260.20">
    <property type="entry name" value="PPE superfamily"/>
    <property type="match status" value="1"/>
</dbReference>
<feature type="region of interest" description="Disordered" evidence="1">
    <location>
        <begin position="492"/>
        <end position="568"/>
    </location>
</feature>
<proteinExistence type="predicted"/>
<dbReference type="EMBL" id="JACHMG010000001">
    <property type="protein sequence ID" value="MBB4686986.1"/>
    <property type="molecule type" value="Genomic_DNA"/>
</dbReference>
<dbReference type="Pfam" id="PF25547">
    <property type="entry name" value="WXG100_2"/>
    <property type="match status" value="1"/>
</dbReference>
<dbReference type="RefSeq" id="WP_184781760.1">
    <property type="nucleotide sequence ID" value="NZ_JACHMG010000001.1"/>
</dbReference>
<name>A0A840IWL1_9PSEU</name>
<evidence type="ECO:0000259" key="2">
    <source>
        <dbReference type="Pfam" id="PF25547"/>
    </source>
</evidence>